<evidence type="ECO:0000313" key="2">
    <source>
        <dbReference type="EMBL" id="AYO29365.1"/>
    </source>
</evidence>
<sequence>MEDQFTYVSLGTLSGAVTATVLVVEFIKEIKCLKALPTRWLVFIVAEIIVIFTSIAKGELIVVNLPLYFLNGLLITTSAMGSWQIISDSLRSPKIKGVKEKAKGL</sequence>
<dbReference type="RefSeq" id="WP_120767197.1">
    <property type="nucleotide sequence ID" value="NZ_CP033169.1"/>
</dbReference>
<accession>A0A3G2R240</accession>
<reference evidence="2 3" key="1">
    <citation type="submission" date="2018-10" db="EMBL/GenBank/DDBJ databases">
        <authorList>
            <person name="Zhang X."/>
        </authorList>
    </citation>
    <scope>NUCLEOTIDE SEQUENCE [LARGE SCALE GENOMIC DNA]</scope>
    <source>
        <strain evidence="2 3">SK-G1</strain>
    </source>
</reference>
<dbReference type="EMBL" id="CP033169">
    <property type="protein sequence ID" value="AYO29365.1"/>
    <property type="molecule type" value="Genomic_DNA"/>
</dbReference>
<keyword evidence="1" id="KW-0812">Transmembrane</keyword>
<organism evidence="2 3">
    <name type="scientific">Biomaibacter acetigenes</name>
    <dbReference type="NCBI Taxonomy" id="2316383"/>
    <lineage>
        <taxon>Bacteria</taxon>
        <taxon>Bacillati</taxon>
        <taxon>Bacillota</taxon>
        <taxon>Clostridia</taxon>
        <taxon>Thermosediminibacterales</taxon>
        <taxon>Tepidanaerobacteraceae</taxon>
        <taxon>Biomaibacter</taxon>
    </lineage>
</organism>
<feature type="transmembrane region" description="Helical" evidence="1">
    <location>
        <begin position="39"/>
        <end position="56"/>
    </location>
</feature>
<keyword evidence="1" id="KW-0472">Membrane</keyword>
<protein>
    <submittedName>
        <fullName evidence="2">Uncharacterized protein</fullName>
    </submittedName>
</protein>
<evidence type="ECO:0000313" key="3">
    <source>
        <dbReference type="Proteomes" id="UP000280960"/>
    </source>
</evidence>
<keyword evidence="1" id="KW-1133">Transmembrane helix</keyword>
<dbReference type="Proteomes" id="UP000280960">
    <property type="component" value="Chromosome"/>
</dbReference>
<gene>
    <name evidence="2" type="ORF">D2962_00985</name>
</gene>
<feature type="transmembrane region" description="Helical" evidence="1">
    <location>
        <begin position="6"/>
        <end position="27"/>
    </location>
</feature>
<keyword evidence="3" id="KW-1185">Reference proteome</keyword>
<proteinExistence type="predicted"/>
<dbReference type="AlphaFoldDB" id="A0A3G2R240"/>
<name>A0A3G2R240_9FIRM</name>
<dbReference type="KEGG" id="bacg:D2962_00985"/>
<feature type="transmembrane region" description="Helical" evidence="1">
    <location>
        <begin position="68"/>
        <end position="86"/>
    </location>
</feature>
<evidence type="ECO:0000256" key="1">
    <source>
        <dbReference type="SAM" id="Phobius"/>
    </source>
</evidence>